<feature type="domain" description="RRM" evidence="5">
    <location>
        <begin position="99"/>
        <end position="175"/>
    </location>
</feature>
<comment type="caution">
    <text evidence="6">The sequence shown here is derived from an EMBL/GenBank/DDBJ whole genome shotgun (WGS) entry which is preliminary data.</text>
</comment>
<evidence type="ECO:0000313" key="6">
    <source>
        <dbReference type="EMBL" id="KAJ3094976.1"/>
    </source>
</evidence>
<dbReference type="InterPro" id="IPR035979">
    <property type="entry name" value="RBD_domain_sf"/>
</dbReference>
<accession>A0AAD5SSG2</accession>
<evidence type="ECO:0000256" key="3">
    <source>
        <dbReference type="PROSITE-ProRule" id="PRU00176"/>
    </source>
</evidence>
<dbReference type="SUPFAM" id="SSF54928">
    <property type="entry name" value="RNA-binding domain, RBD"/>
    <property type="match status" value="2"/>
</dbReference>
<evidence type="ECO:0000313" key="7">
    <source>
        <dbReference type="Proteomes" id="UP001211907"/>
    </source>
</evidence>
<evidence type="ECO:0000256" key="4">
    <source>
        <dbReference type="SAM" id="MobiDB-lite"/>
    </source>
</evidence>
<evidence type="ECO:0000256" key="2">
    <source>
        <dbReference type="ARBA" id="ARBA00022884"/>
    </source>
</evidence>
<dbReference type="Gene3D" id="3.30.70.330">
    <property type="match status" value="3"/>
</dbReference>
<dbReference type="Pfam" id="PF00076">
    <property type="entry name" value="RRM_1"/>
    <property type="match status" value="2"/>
</dbReference>
<sequence length="438" mass="47938">MSTTHDPLDAFPTVYISGLPPTITELDIVNVMSNNNIEAKVVIERDPVTLAPRVRVVFRYIPDAERFFATVNGSAFLGSKVNLTFKDPNMNFSNTSGSKTVVVKRIPLSITSLELYDAVRPNGRIIFCKVMMDRGGLESYALLQFEEQAAAERCIAEMNGFILKGSAVTFSWQFPKNSTHIYPSMRSNSMPQQPNDNQSIFAPQRQQLPGLEGGINLALSAGWSEQPLTPISDDSYGPYNSNNKRQSWIRDDNSGSLPRNTSSPRPTSTVNVLPTTGWHSRTTVNPSLIVSEEKLHSNIGHKWDEAVTITLEDLKSISPAHAALASQFEPKSSHGASSPDLLSPTSSSVGSVGAISGLDQRNLYIKNLPIDPIFDTEDLYALFSSYGQIISAKVMKDENTWISKGFGFVSYSSEQEAALAISELNGYLLNPALPKGLV</sequence>
<dbReference type="PANTHER" id="PTHR24012">
    <property type="entry name" value="RNA BINDING PROTEIN"/>
    <property type="match status" value="1"/>
</dbReference>
<name>A0AAD5SSG2_9FUNG</name>
<dbReference type="Proteomes" id="UP001211907">
    <property type="component" value="Unassembled WGS sequence"/>
</dbReference>
<dbReference type="AlphaFoldDB" id="A0AAD5SSG2"/>
<dbReference type="InterPro" id="IPR000504">
    <property type="entry name" value="RRM_dom"/>
</dbReference>
<organism evidence="6 7">
    <name type="scientific">Physocladia obscura</name>
    <dbReference type="NCBI Taxonomy" id="109957"/>
    <lineage>
        <taxon>Eukaryota</taxon>
        <taxon>Fungi</taxon>
        <taxon>Fungi incertae sedis</taxon>
        <taxon>Chytridiomycota</taxon>
        <taxon>Chytridiomycota incertae sedis</taxon>
        <taxon>Chytridiomycetes</taxon>
        <taxon>Chytridiales</taxon>
        <taxon>Chytriomycetaceae</taxon>
        <taxon>Physocladia</taxon>
    </lineage>
</organism>
<protein>
    <submittedName>
        <fullName evidence="6">Polyadenylate-binding protein 4</fullName>
    </submittedName>
</protein>
<reference evidence="6" key="1">
    <citation type="submission" date="2020-05" db="EMBL/GenBank/DDBJ databases">
        <title>Phylogenomic resolution of chytrid fungi.</title>
        <authorList>
            <person name="Stajich J.E."/>
            <person name="Amses K."/>
            <person name="Simmons R."/>
            <person name="Seto K."/>
            <person name="Myers J."/>
            <person name="Bonds A."/>
            <person name="Quandt C.A."/>
            <person name="Barry K."/>
            <person name="Liu P."/>
            <person name="Grigoriev I."/>
            <person name="Longcore J.E."/>
            <person name="James T.Y."/>
        </authorList>
    </citation>
    <scope>NUCLEOTIDE SEQUENCE</scope>
    <source>
        <strain evidence="6">JEL0513</strain>
    </source>
</reference>
<keyword evidence="2 3" id="KW-0694">RNA-binding</keyword>
<feature type="domain" description="RRM" evidence="5">
    <location>
        <begin position="361"/>
        <end position="438"/>
    </location>
</feature>
<feature type="region of interest" description="Disordered" evidence="4">
    <location>
        <begin position="229"/>
        <end position="278"/>
    </location>
</feature>
<keyword evidence="1" id="KW-0677">Repeat</keyword>
<proteinExistence type="predicted"/>
<evidence type="ECO:0000256" key="1">
    <source>
        <dbReference type="ARBA" id="ARBA00022737"/>
    </source>
</evidence>
<dbReference type="SMART" id="SM00360">
    <property type="entry name" value="RRM"/>
    <property type="match status" value="3"/>
</dbReference>
<dbReference type="InterPro" id="IPR012677">
    <property type="entry name" value="Nucleotide-bd_a/b_plait_sf"/>
</dbReference>
<gene>
    <name evidence="6" type="primary">PABPC4</name>
    <name evidence="6" type="ORF">HK100_005953</name>
</gene>
<keyword evidence="7" id="KW-1185">Reference proteome</keyword>
<feature type="compositionally biased region" description="Polar residues" evidence="4">
    <location>
        <begin position="254"/>
        <end position="278"/>
    </location>
</feature>
<evidence type="ECO:0000259" key="5">
    <source>
        <dbReference type="PROSITE" id="PS50102"/>
    </source>
</evidence>
<dbReference type="GO" id="GO:0003723">
    <property type="term" value="F:RNA binding"/>
    <property type="evidence" value="ECO:0007669"/>
    <property type="project" value="UniProtKB-UniRule"/>
</dbReference>
<dbReference type="PROSITE" id="PS50102">
    <property type="entry name" value="RRM"/>
    <property type="match status" value="2"/>
</dbReference>
<feature type="non-terminal residue" evidence="6">
    <location>
        <position position="1"/>
    </location>
</feature>
<dbReference type="EMBL" id="JADGJH010002767">
    <property type="protein sequence ID" value="KAJ3094976.1"/>
    <property type="molecule type" value="Genomic_DNA"/>
</dbReference>